<name>D8S638_SELML</name>
<dbReference type="InterPro" id="IPR011989">
    <property type="entry name" value="ARM-like"/>
</dbReference>
<dbReference type="SUPFAM" id="SSF48371">
    <property type="entry name" value="ARM repeat"/>
    <property type="match status" value="1"/>
</dbReference>
<dbReference type="OMA" id="IWESWTR"/>
<dbReference type="EMBL" id="GL377603">
    <property type="protein sequence ID" value="EFJ20279.1"/>
    <property type="molecule type" value="Genomic_DNA"/>
</dbReference>
<feature type="domain" description="TORTIFOLIA1/TORL1-2 C-terminal" evidence="2">
    <location>
        <begin position="680"/>
        <end position="811"/>
    </location>
</feature>
<reference evidence="4 5" key="1">
    <citation type="journal article" date="2011" name="Science">
        <title>The Selaginella genome identifies genetic changes associated with the evolution of vascular plants.</title>
        <authorList>
            <person name="Banks J.A."/>
            <person name="Nishiyama T."/>
            <person name="Hasebe M."/>
            <person name="Bowman J.L."/>
            <person name="Gribskov M."/>
            <person name="dePamphilis C."/>
            <person name="Albert V.A."/>
            <person name="Aono N."/>
            <person name="Aoyama T."/>
            <person name="Ambrose B.A."/>
            <person name="Ashton N.W."/>
            <person name="Axtell M.J."/>
            <person name="Barker E."/>
            <person name="Barker M.S."/>
            <person name="Bennetzen J.L."/>
            <person name="Bonawitz N.D."/>
            <person name="Chapple C."/>
            <person name="Cheng C."/>
            <person name="Correa L.G."/>
            <person name="Dacre M."/>
            <person name="DeBarry J."/>
            <person name="Dreyer I."/>
            <person name="Elias M."/>
            <person name="Engstrom E.M."/>
            <person name="Estelle M."/>
            <person name="Feng L."/>
            <person name="Finet C."/>
            <person name="Floyd S.K."/>
            <person name="Frommer W.B."/>
            <person name="Fujita T."/>
            <person name="Gramzow L."/>
            <person name="Gutensohn M."/>
            <person name="Harholt J."/>
            <person name="Hattori M."/>
            <person name="Heyl A."/>
            <person name="Hirai T."/>
            <person name="Hiwatashi Y."/>
            <person name="Ishikawa M."/>
            <person name="Iwata M."/>
            <person name="Karol K.G."/>
            <person name="Koehler B."/>
            <person name="Kolukisaoglu U."/>
            <person name="Kubo M."/>
            <person name="Kurata T."/>
            <person name="Lalonde S."/>
            <person name="Li K."/>
            <person name="Li Y."/>
            <person name="Litt A."/>
            <person name="Lyons E."/>
            <person name="Manning G."/>
            <person name="Maruyama T."/>
            <person name="Michael T.P."/>
            <person name="Mikami K."/>
            <person name="Miyazaki S."/>
            <person name="Morinaga S."/>
            <person name="Murata T."/>
            <person name="Mueller-Roeber B."/>
            <person name="Nelson D.R."/>
            <person name="Obara M."/>
            <person name="Oguri Y."/>
            <person name="Olmstead R.G."/>
            <person name="Onodera N."/>
            <person name="Petersen B.L."/>
            <person name="Pils B."/>
            <person name="Prigge M."/>
            <person name="Rensing S.A."/>
            <person name="Riano-Pachon D.M."/>
            <person name="Roberts A.W."/>
            <person name="Sato Y."/>
            <person name="Scheller H.V."/>
            <person name="Schulz B."/>
            <person name="Schulz C."/>
            <person name="Shakirov E.V."/>
            <person name="Shibagaki N."/>
            <person name="Shinohara N."/>
            <person name="Shippen D.E."/>
            <person name="Soerensen I."/>
            <person name="Sotooka R."/>
            <person name="Sugimoto N."/>
            <person name="Sugita M."/>
            <person name="Sumikawa N."/>
            <person name="Tanurdzic M."/>
            <person name="Theissen G."/>
            <person name="Ulvskov P."/>
            <person name="Wakazuki S."/>
            <person name="Weng J.K."/>
            <person name="Willats W.W."/>
            <person name="Wipf D."/>
            <person name="Wolf P.G."/>
            <person name="Yang L."/>
            <person name="Zimmer A.D."/>
            <person name="Zhu Q."/>
            <person name="Mitros T."/>
            <person name="Hellsten U."/>
            <person name="Loque D."/>
            <person name="Otillar R."/>
            <person name="Salamov A."/>
            <person name="Schmutz J."/>
            <person name="Shapiro H."/>
            <person name="Lindquist E."/>
            <person name="Lucas S."/>
            <person name="Rokhsar D."/>
            <person name="Grigoriev I.V."/>
        </authorList>
    </citation>
    <scope>NUCLEOTIDE SEQUENCE [LARGE SCALE GENOMIC DNA]</scope>
</reference>
<dbReference type="KEGG" id="smo:SELMODRAFT_109316"/>
<feature type="region of interest" description="Disordered" evidence="1">
    <location>
        <begin position="502"/>
        <end position="535"/>
    </location>
</feature>
<organism evidence="5">
    <name type="scientific">Selaginella moellendorffii</name>
    <name type="common">Spikemoss</name>
    <dbReference type="NCBI Taxonomy" id="88036"/>
    <lineage>
        <taxon>Eukaryota</taxon>
        <taxon>Viridiplantae</taxon>
        <taxon>Streptophyta</taxon>
        <taxon>Embryophyta</taxon>
        <taxon>Tracheophyta</taxon>
        <taxon>Lycopodiopsida</taxon>
        <taxon>Selaginellales</taxon>
        <taxon>Selaginellaceae</taxon>
        <taxon>Selaginella</taxon>
    </lineage>
</organism>
<dbReference type="InterPro" id="IPR016024">
    <property type="entry name" value="ARM-type_fold"/>
</dbReference>
<evidence type="ECO:0008006" key="6">
    <source>
        <dbReference type="Google" id="ProtNLM"/>
    </source>
</evidence>
<dbReference type="Gene3D" id="1.25.10.10">
    <property type="entry name" value="Leucine-rich Repeat Variant"/>
    <property type="match status" value="2"/>
</dbReference>
<evidence type="ECO:0000259" key="3">
    <source>
        <dbReference type="Pfam" id="PF24714"/>
    </source>
</evidence>
<keyword evidence="5" id="KW-1185">Reference proteome</keyword>
<protein>
    <recommendedName>
        <fullName evidence="6">TOG domain-containing protein</fullName>
    </recommendedName>
</protein>
<feature type="region of interest" description="Disordered" evidence="1">
    <location>
        <begin position="586"/>
        <end position="637"/>
    </location>
</feature>
<feature type="compositionally biased region" description="Basic and acidic residues" evidence="1">
    <location>
        <begin position="600"/>
        <end position="616"/>
    </location>
</feature>
<evidence type="ECO:0000313" key="4">
    <source>
        <dbReference type="EMBL" id="EFJ20279.1"/>
    </source>
</evidence>
<feature type="compositionally biased region" description="Polar residues" evidence="1">
    <location>
        <begin position="517"/>
        <end position="528"/>
    </location>
</feature>
<dbReference type="InParanoid" id="D8S638"/>
<dbReference type="HOGENOM" id="CLU_019435_0_0_1"/>
<feature type="region of interest" description="Disordered" evidence="1">
    <location>
        <begin position="332"/>
        <end position="357"/>
    </location>
</feature>
<accession>D8S638</accession>
<dbReference type="InterPro" id="IPR033337">
    <property type="entry name" value="TORTIFOLIA1/SINE1-2"/>
</dbReference>
<evidence type="ECO:0000256" key="1">
    <source>
        <dbReference type="SAM" id="MobiDB-lite"/>
    </source>
</evidence>
<dbReference type="AlphaFoldDB" id="D8S638"/>
<feature type="domain" description="TORTIFOLIA1/SINE1-2 N-terminal" evidence="3">
    <location>
        <begin position="15"/>
        <end position="291"/>
    </location>
</feature>
<dbReference type="Pfam" id="PF24714">
    <property type="entry name" value="TOR1L1_N"/>
    <property type="match status" value="1"/>
</dbReference>
<dbReference type="GO" id="GO:0005874">
    <property type="term" value="C:microtubule"/>
    <property type="evidence" value="ECO:0007669"/>
    <property type="project" value="InterPro"/>
</dbReference>
<dbReference type="STRING" id="88036.D8S638"/>
<sequence length="817" mass="89957">MAQISNRTARARAAMELKLSILSALNKLGDRDTQQMAVEELQRIAENLSQDGISVFLACLFDVGPEQKTTARKECVKILAVLSAIHGEMLSPHLPKIVAFLMRRLKDPDSQIRDVCVDTIGVLVARVPATENNANPQGGFLVVYTKPLFDSMGEQTKNVQIGAAMCLARVIENAPNLSPACIHRLAPRIIKVLSSPGFMAKAALLSAIGSLSRVAKDSGDEHLAQLVPCVQESLHCSDWTARKAAAETLSVLACPGLSKLKPSTLGVLDSHRFDKVKPVRDAVTCAIHVWKTVPGPELDSSLKLRKTPSFSRCWKEPDAEADCSGADAAKTYEQAESVSSDDKASNKGSSRKKAPAVSDLKMNPDFFRKLESKISDDWEVEVALPRVSPSQDIEGKSGSDKEFVSAEADSRTTVSGETDGSSRRSRTPKDQKSQLWDGDPEPASTEPRLNGSDWILIQRQICQLERGQTELLEMLQDFMCTCQESMLSLQDRVQRLERSVENISSGRNSGGGNGRGATTTLEFTSRNRSFGDSRESDALGSRFLKLSDYEERFSINSDRSGRESPYSSIQELQASINYDTLRSVAGVRRESSRHQQHQQQHVDSEDHQPVARRAWDRGPGPVRSGEGPSARSVWRASKDEATLEAIRGAAGEEAVASDKSPEMVMESKQPELKQVAPPSWLFWTRAMENLHGGDVDCAYEEALSAEDDLLLVRMMNQTGPAFDHFSNSTAISMFRALLQILHQQHFLDAAFPWLDQVSELVRTKGADCFKFSMDAKRELVTSLHDTSALDFPERWMGNAVAKLALQLATAWSIDLLE</sequence>
<feature type="region of interest" description="Disordered" evidence="1">
    <location>
        <begin position="389"/>
        <end position="450"/>
    </location>
</feature>
<dbReference type="FunCoup" id="D8S638">
    <property type="interactions" value="2735"/>
</dbReference>
<feature type="compositionally biased region" description="Basic and acidic residues" evidence="1">
    <location>
        <begin position="393"/>
        <end position="410"/>
    </location>
</feature>
<dbReference type="Gramene" id="EFJ20279">
    <property type="protein sequence ID" value="EFJ20279"/>
    <property type="gene ID" value="SELMODRAFT_109316"/>
</dbReference>
<evidence type="ECO:0000259" key="2">
    <source>
        <dbReference type="Pfam" id="PF24713"/>
    </source>
</evidence>
<dbReference type="InterPro" id="IPR057600">
    <property type="entry name" value="TORTIFOLIA1/SINE1-2_N"/>
</dbReference>
<dbReference type="PANTHER" id="PTHR31355">
    <property type="entry name" value="MICROTUBULE-ASSOCIATED PROTEIN TORTIFOLIA1"/>
    <property type="match status" value="1"/>
</dbReference>
<dbReference type="Proteomes" id="UP000001514">
    <property type="component" value="Unassembled WGS sequence"/>
</dbReference>
<proteinExistence type="predicted"/>
<dbReference type="eggNOG" id="ENOG502QUFS">
    <property type="taxonomic scope" value="Eukaryota"/>
</dbReference>
<gene>
    <name evidence="4" type="ORF">SELMODRAFT_109316</name>
</gene>
<dbReference type="FunFam" id="1.25.10.10:FF:000549">
    <property type="entry name" value="ARM repeat superfamily protein"/>
    <property type="match status" value="1"/>
</dbReference>
<dbReference type="GO" id="GO:0008017">
    <property type="term" value="F:microtubule binding"/>
    <property type="evidence" value="ECO:0000318"/>
    <property type="project" value="GO_Central"/>
</dbReference>
<dbReference type="InterPro" id="IPR057599">
    <property type="entry name" value="TORTIFOLIA1/TORL1-2_C"/>
</dbReference>
<dbReference type="PANTHER" id="PTHR31355:SF7">
    <property type="entry name" value="MICROTUBULE-ASSOCIATED PROTEIN TORTIFOLIA1"/>
    <property type="match status" value="1"/>
</dbReference>
<evidence type="ECO:0000313" key="5">
    <source>
        <dbReference type="Proteomes" id="UP000001514"/>
    </source>
</evidence>
<dbReference type="Pfam" id="PF24713">
    <property type="entry name" value="TOR1L1_C"/>
    <property type="match status" value="1"/>
</dbReference>